<dbReference type="PANTHER" id="PTHR10459">
    <property type="entry name" value="DNA LIGASE"/>
    <property type="match status" value="1"/>
</dbReference>
<comment type="catalytic activity">
    <reaction evidence="5">
        <text>NAD(+) + (ADP-D-ribosyl)n-acceptor = nicotinamide + (ADP-D-ribosyl)n+1-acceptor + H(+).</text>
        <dbReference type="EC" id="2.4.2.30"/>
    </reaction>
</comment>
<organism evidence="7 8">
    <name type="scientific">Stylosanthes scabra</name>
    <dbReference type="NCBI Taxonomy" id="79078"/>
    <lineage>
        <taxon>Eukaryota</taxon>
        <taxon>Viridiplantae</taxon>
        <taxon>Streptophyta</taxon>
        <taxon>Embryophyta</taxon>
        <taxon>Tracheophyta</taxon>
        <taxon>Spermatophyta</taxon>
        <taxon>Magnoliopsida</taxon>
        <taxon>eudicotyledons</taxon>
        <taxon>Gunneridae</taxon>
        <taxon>Pentapetalae</taxon>
        <taxon>rosids</taxon>
        <taxon>fabids</taxon>
        <taxon>Fabales</taxon>
        <taxon>Fabaceae</taxon>
        <taxon>Papilionoideae</taxon>
        <taxon>50 kb inversion clade</taxon>
        <taxon>dalbergioids sensu lato</taxon>
        <taxon>Dalbergieae</taxon>
        <taxon>Pterocarpus clade</taxon>
        <taxon>Stylosanthes</taxon>
    </lineage>
</organism>
<name>A0ABU6U8W4_9FABA</name>
<evidence type="ECO:0000256" key="2">
    <source>
        <dbReference type="ARBA" id="ARBA00022676"/>
    </source>
</evidence>
<dbReference type="EC" id="2.4.2.30" evidence="1"/>
<protein>
    <recommendedName>
        <fullName evidence="1">NAD(+) ADP-ribosyltransferase</fullName>
        <ecNumber evidence="1">2.4.2.30</ecNumber>
    </recommendedName>
</protein>
<dbReference type="PROSITE" id="PS51977">
    <property type="entry name" value="WGR"/>
    <property type="match status" value="1"/>
</dbReference>
<dbReference type="InterPro" id="IPR050800">
    <property type="entry name" value="ARTD/PARP"/>
</dbReference>
<keyword evidence="4" id="KW-0520">NAD</keyword>
<comment type="caution">
    <text evidence="7">The sequence shown here is derived from an EMBL/GenBank/DDBJ whole genome shotgun (WGS) entry which is preliminary data.</text>
</comment>
<dbReference type="SMART" id="SM00773">
    <property type="entry name" value="WGR"/>
    <property type="match status" value="1"/>
</dbReference>
<accession>A0ABU6U8W4</accession>
<evidence type="ECO:0000256" key="1">
    <source>
        <dbReference type="ARBA" id="ARBA00012020"/>
    </source>
</evidence>
<evidence type="ECO:0000256" key="4">
    <source>
        <dbReference type="ARBA" id="ARBA00023027"/>
    </source>
</evidence>
<dbReference type="SUPFAM" id="SSF142921">
    <property type="entry name" value="WGR domain-like"/>
    <property type="match status" value="1"/>
</dbReference>
<evidence type="ECO:0000313" key="7">
    <source>
        <dbReference type="EMBL" id="MED6157274.1"/>
    </source>
</evidence>
<proteinExistence type="predicted"/>
<dbReference type="Pfam" id="PF05406">
    <property type="entry name" value="WGR"/>
    <property type="match status" value="1"/>
</dbReference>
<evidence type="ECO:0000313" key="8">
    <source>
        <dbReference type="Proteomes" id="UP001341840"/>
    </source>
</evidence>
<keyword evidence="2" id="KW-0328">Glycosyltransferase</keyword>
<sequence length="151" mass="17050">MDHNVQEKDYALSNILIKTGQEKQILYHLADTKVDLKVLSQRLGLGKGGLRMAHEEALGEILQGGDAYDAMLNQTNVGDNNNKFYVIQVLESDDGSKFLVYNRWRRVGVKGQDKIHGPFTSHAHAIVEFEEKFLAKTKNALSDRKNLLPKE</sequence>
<dbReference type="Gene3D" id="2.20.140.10">
    <property type="entry name" value="WGR domain"/>
    <property type="match status" value="1"/>
</dbReference>
<keyword evidence="3" id="KW-0808">Transferase</keyword>
<reference evidence="7 8" key="1">
    <citation type="journal article" date="2023" name="Plants (Basel)">
        <title>Bridging the Gap: Combining Genomics and Transcriptomics Approaches to Understand Stylosanthes scabra, an Orphan Legume from the Brazilian Caatinga.</title>
        <authorList>
            <person name="Ferreira-Neto J.R.C."/>
            <person name="da Silva M.D."/>
            <person name="Binneck E."/>
            <person name="de Melo N.F."/>
            <person name="da Silva R.H."/>
            <person name="de Melo A.L.T.M."/>
            <person name="Pandolfi V."/>
            <person name="Bustamante F.O."/>
            <person name="Brasileiro-Vidal A.C."/>
            <person name="Benko-Iseppon A.M."/>
        </authorList>
    </citation>
    <scope>NUCLEOTIDE SEQUENCE [LARGE SCALE GENOMIC DNA]</scope>
    <source>
        <tissue evidence="7">Leaves</tissue>
    </source>
</reference>
<keyword evidence="8" id="KW-1185">Reference proteome</keyword>
<dbReference type="EMBL" id="JASCZI010120901">
    <property type="protein sequence ID" value="MED6157274.1"/>
    <property type="molecule type" value="Genomic_DNA"/>
</dbReference>
<dbReference type="InterPro" id="IPR036930">
    <property type="entry name" value="WGR_dom_sf"/>
</dbReference>
<dbReference type="PANTHER" id="PTHR10459:SF60">
    <property type="entry name" value="POLY [ADP-RIBOSE] POLYMERASE 2"/>
    <property type="match status" value="1"/>
</dbReference>
<dbReference type="InterPro" id="IPR008893">
    <property type="entry name" value="WGR_domain"/>
</dbReference>
<dbReference type="Proteomes" id="UP001341840">
    <property type="component" value="Unassembled WGS sequence"/>
</dbReference>
<evidence type="ECO:0000259" key="6">
    <source>
        <dbReference type="PROSITE" id="PS51977"/>
    </source>
</evidence>
<feature type="domain" description="WGR" evidence="6">
    <location>
        <begin position="58"/>
        <end position="151"/>
    </location>
</feature>
<evidence type="ECO:0000256" key="5">
    <source>
        <dbReference type="ARBA" id="ARBA00033987"/>
    </source>
</evidence>
<evidence type="ECO:0000256" key="3">
    <source>
        <dbReference type="ARBA" id="ARBA00022679"/>
    </source>
</evidence>
<gene>
    <name evidence="7" type="ORF">PIB30_021774</name>
</gene>